<protein>
    <submittedName>
        <fullName evidence="1">Uncharacterized protein</fullName>
    </submittedName>
</protein>
<reference evidence="1 2" key="1">
    <citation type="submission" date="2022-11" db="EMBL/GenBank/DDBJ databases">
        <title>Whole genome sequence of Eschrichtius robustus ER-17-0199.</title>
        <authorList>
            <person name="Bruniche-Olsen A."/>
            <person name="Black A.N."/>
            <person name="Fields C.J."/>
            <person name="Walden K."/>
            <person name="Dewoody J.A."/>
        </authorList>
    </citation>
    <scope>NUCLEOTIDE SEQUENCE [LARGE SCALE GENOMIC DNA]</scope>
    <source>
        <strain evidence="1">ER-17-0199</strain>
        <tissue evidence="1">Blubber</tissue>
    </source>
</reference>
<dbReference type="AlphaFoldDB" id="A0AB34H755"/>
<keyword evidence="2" id="KW-1185">Reference proteome</keyword>
<accession>A0AB34H755</accession>
<name>A0AB34H755_ESCRO</name>
<gene>
    <name evidence="1" type="ORF">J1605_023001</name>
</gene>
<dbReference type="Proteomes" id="UP001159641">
    <property type="component" value="Unassembled WGS sequence"/>
</dbReference>
<evidence type="ECO:0000313" key="1">
    <source>
        <dbReference type="EMBL" id="KAJ8787516.1"/>
    </source>
</evidence>
<sequence length="73" mass="8358">MSFFCTQEDHSFVERRQLSTKQNKGSTRESTTGTSLMAHWLRICLPMQGTRIRALVQEDPTCRGATKPVSHNY</sequence>
<dbReference type="EMBL" id="JAIQCJ010001787">
    <property type="protein sequence ID" value="KAJ8787516.1"/>
    <property type="molecule type" value="Genomic_DNA"/>
</dbReference>
<comment type="caution">
    <text evidence="1">The sequence shown here is derived from an EMBL/GenBank/DDBJ whole genome shotgun (WGS) entry which is preliminary data.</text>
</comment>
<organism evidence="1 2">
    <name type="scientific">Eschrichtius robustus</name>
    <name type="common">California gray whale</name>
    <name type="synonym">Eschrichtius gibbosus</name>
    <dbReference type="NCBI Taxonomy" id="9764"/>
    <lineage>
        <taxon>Eukaryota</taxon>
        <taxon>Metazoa</taxon>
        <taxon>Chordata</taxon>
        <taxon>Craniata</taxon>
        <taxon>Vertebrata</taxon>
        <taxon>Euteleostomi</taxon>
        <taxon>Mammalia</taxon>
        <taxon>Eutheria</taxon>
        <taxon>Laurasiatheria</taxon>
        <taxon>Artiodactyla</taxon>
        <taxon>Whippomorpha</taxon>
        <taxon>Cetacea</taxon>
        <taxon>Mysticeti</taxon>
        <taxon>Eschrichtiidae</taxon>
        <taxon>Eschrichtius</taxon>
    </lineage>
</organism>
<proteinExistence type="predicted"/>
<evidence type="ECO:0000313" key="2">
    <source>
        <dbReference type="Proteomes" id="UP001159641"/>
    </source>
</evidence>